<protein>
    <recommendedName>
        <fullName evidence="6">Major facilitator superfamily (MFS) profile domain-containing protein</fullName>
    </recommendedName>
</protein>
<dbReference type="PANTHER" id="PTHR31630:SF6">
    <property type="entry name" value="PHYTANOYL-COA DIOXYGENASE-RELATED"/>
    <property type="match status" value="1"/>
</dbReference>
<dbReference type="RefSeq" id="XP_035339355.1">
    <property type="nucleotide sequence ID" value="XM_035483462.1"/>
</dbReference>
<dbReference type="KEGG" id="trg:TRUGW13939_00252"/>
<dbReference type="InterPro" id="IPR036259">
    <property type="entry name" value="MFS_trans_sf"/>
</dbReference>
<dbReference type="SUPFAM" id="SSF51197">
    <property type="entry name" value="Clavaminate synthase-like"/>
    <property type="match status" value="1"/>
</dbReference>
<comment type="subcellular location">
    <subcellularLocation>
        <location evidence="1">Membrane</location>
        <topology evidence="1">Multi-pass membrane protein</topology>
    </subcellularLocation>
</comment>
<feature type="transmembrane region" description="Helical" evidence="3">
    <location>
        <begin position="488"/>
        <end position="507"/>
    </location>
</feature>
<feature type="transmembrane region" description="Helical" evidence="3">
    <location>
        <begin position="725"/>
        <end position="751"/>
    </location>
</feature>
<dbReference type="EMBL" id="CP055898">
    <property type="protein sequence ID" value="QKX53176.1"/>
    <property type="molecule type" value="Genomic_DNA"/>
</dbReference>
<organism evidence="4 5">
    <name type="scientific">Talaromyces rugulosus</name>
    <name type="common">Penicillium rugulosum</name>
    <dbReference type="NCBI Taxonomy" id="121627"/>
    <lineage>
        <taxon>Eukaryota</taxon>
        <taxon>Fungi</taxon>
        <taxon>Dikarya</taxon>
        <taxon>Ascomycota</taxon>
        <taxon>Pezizomycotina</taxon>
        <taxon>Eurotiomycetes</taxon>
        <taxon>Eurotiomycetidae</taxon>
        <taxon>Eurotiales</taxon>
        <taxon>Trichocomaceae</taxon>
        <taxon>Talaromyces</taxon>
        <taxon>Talaromyces sect. Islandici</taxon>
    </lineage>
</organism>
<feature type="transmembrane region" description="Helical" evidence="3">
    <location>
        <begin position="693"/>
        <end position="713"/>
    </location>
</feature>
<dbReference type="Gene3D" id="1.20.1250.20">
    <property type="entry name" value="MFS general substrate transporter like domains"/>
    <property type="match status" value="1"/>
</dbReference>
<keyword evidence="3" id="KW-0472">Membrane</keyword>
<feature type="transmembrane region" description="Helical" evidence="3">
    <location>
        <begin position="616"/>
        <end position="640"/>
    </location>
</feature>
<dbReference type="GO" id="GO:0022857">
    <property type="term" value="F:transmembrane transporter activity"/>
    <property type="evidence" value="ECO:0007669"/>
    <property type="project" value="InterPro"/>
</dbReference>
<dbReference type="Pfam" id="PF07690">
    <property type="entry name" value="MFS_1"/>
    <property type="match status" value="1"/>
</dbReference>
<gene>
    <name evidence="4" type="ORF">TRUGW13939_00252</name>
</gene>
<sequence length="812" mass="91001">MSLTETEIQAKAALQKSLRESEDLIHFEPRVYGDWRDEFHENGCVVIKNVISREKAKYYCDKQIEWLHKFDLGFDENDESTWAAEHLPVNFKGGMYYAYAAPHEKMAWEARMEPAVFEIFEKLWETKELISSFDGLNVSLPRRKDLAGTPWPHCDQNPARKGMQAVQGLLNFAPNGPKDGGLVLMKGSAKLFNEYFAQDREPYAHEDAPPPELRYQDLFLFNPRDLKWFEERGCELVKINMEPGDFVLWDSRTIHYAELPQGDQIRHVQYICMTPRRFATKEALELKKECFNSWLGTTHWPHCNIRPSAEKPMRNGKVCPKYRTEPFEKPELTDRLLQLAGIEDPLNLPMWQKFVILAIISIFSTIGLTLVSGFGGLLGFYIPEYSAAGKDYNAITKLMTYPTLFMGIGNLIGMPLAIGVGRRVVFLGSTVVLVIGAALCAAAKTYEWQLACRMVIGLAAGQSESVVPMVSQEIFFLHERSTAITVQLAVQTILSCVLTLFASPIAGAITPQWWYGLGAILSGLQFILTFFFLPETKYERPLSSYQEASSTEDSTPENAEGASVKQEVPVYTSRPPLDYANYEQRTWRSDLRLWVGTPDWAGTWIQTGELLLFPNVIWALLINGVTLGTNVAIGTTYSAIVTGAPYNWPNNSASYANIGQIVTAVVALPLLGQGSDWLIKRMAKRNGGLHEPEVRLIPLIIPIIVGTFTVVLYGQGAAHPEKYHWFLYVWTIAAYYFAFVGANITAVTYLLDSYPARAGPLLVIVCAFRGFISFGTSYGTAPFIASYGYDGTFGTFEPLPVSSPLSQQYSSS</sequence>
<dbReference type="GeneID" id="55987767"/>
<evidence type="ECO:0000313" key="4">
    <source>
        <dbReference type="EMBL" id="QKX53176.1"/>
    </source>
</evidence>
<feature type="transmembrane region" description="Helical" evidence="3">
    <location>
        <begin position="354"/>
        <end position="382"/>
    </location>
</feature>
<evidence type="ECO:0000256" key="3">
    <source>
        <dbReference type="SAM" id="Phobius"/>
    </source>
</evidence>
<dbReference type="AlphaFoldDB" id="A0A7H8QGX6"/>
<feature type="transmembrane region" description="Helical" evidence="3">
    <location>
        <begin position="758"/>
        <end position="778"/>
    </location>
</feature>
<evidence type="ECO:0000256" key="1">
    <source>
        <dbReference type="ARBA" id="ARBA00004141"/>
    </source>
</evidence>
<accession>A0A7H8QGX6</accession>
<evidence type="ECO:0000313" key="5">
    <source>
        <dbReference type="Proteomes" id="UP000509510"/>
    </source>
</evidence>
<feature type="transmembrane region" description="Helical" evidence="3">
    <location>
        <begin position="394"/>
        <end position="418"/>
    </location>
</feature>
<keyword evidence="3" id="KW-1133">Transmembrane helix</keyword>
<dbReference type="OrthoDB" id="445007at2759"/>
<feature type="region of interest" description="Disordered" evidence="2">
    <location>
        <begin position="544"/>
        <end position="567"/>
    </location>
</feature>
<feature type="transmembrane region" description="Helical" evidence="3">
    <location>
        <begin position="652"/>
        <end position="672"/>
    </location>
</feature>
<dbReference type="Proteomes" id="UP000509510">
    <property type="component" value="Chromosome I"/>
</dbReference>
<feature type="compositionally biased region" description="Polar residues" evidence="2">
    <location>
        <begin position="544"/>
        <end position="557"/>
    </location>
</feature>
<evidence type="ECO:0008006" key="6">
    <source>
        <dbReference type="Google" id="ProtNLM"/>
    </source>
</evidence>
<keyword evidence="3" id="KW-0812">Transmembrane</keyword>
<feature type="transmembrane region" description="Helical" evidence="3">
    <location>
        <begin position="424"/>
        <end position="443"/>
    </location>
</feature>
<dbReference type="Pfam" id="PF05721">
    <property type="entry name" value="PhyH"/>
    <property type="match status" value="1"/>
</dbReference>
<reference evidence="5" key="1">
    <citation type="submission" date="2020-06" db="EMBL/GenBank/DDBJ databases">
        <title>A chromosome-scale genome assembly of Talaromyces rugulosus W13939.</title>
        <authorList>
            <person name="Wang B."/>
            <person name="Guo L."/>
            <person name="Ye K."/>
            <person name="Wang L."/>
        </authorList>
    </citation>
    <scope>NUCLEOTIDE SEQUENCE [LARGE SCALE GENOMIC DNA]</scope>
    <source>
        <strain evidence="5">W13939</strain>
    </source>
</reference>
<keyword evidence="5" id="KW-1185">Reference proteome</keyword>
<dbReference type="InterPro" id="IPR008775">
    <property type="entry name" value="Phytyl_CoA_dOase-like"/>
</dbReference>
<feature type="transmembrane region" description="Helical" evidence="3">
    <location>
        <begin position="513"/>
        <end position="533"/>
    </location>
</feature>
<name>A0A7H8QGX6_TALRU</name>
<evidence type="ECO:0000256" key="2">
    <source>
        <dbReference type="SAM" id="MobiDB-lite"/>
    </source>
</evidence>
<dbReference type="InterPro" id="IPR011701">
    <property type="entry name" value="MFS"/>
</dbReference>
<dbReference type="SUPFAM" id="SSF103473">
    <property type="entry name" value="MFS general substrate transporter"/>
    <property type="match status" value="1"/>
</dbReference>
<dbReference type="GO" id="GO:0016020">
    <property type="term" value="C:membrane"/>
    <property type="evidence" value="ECO:0007669"/>
    <property type="project" value="UniProtKB-SubCell"/>
</dbReference>
<dbReference type="Gene3D" id="2.60.120.620">
    <property type="entry name" value="q2cbj1_9rhob like domain"/>
    <property type="match status" value="1"/>
</dbReference>
<proteinExistence type="predicted"/>
<dbReference type="PANTHER" id="PTHR31630">
    <property type="entry name" value="PHYTANOYL-COA DIOXYGENASE-RELATED-RELATED"/>
    <property type="match status" value="1"/>
</dbReference>